<feature type="transmembrane region" description="Helical" evidence="6">
    <location>
        <begin position="12"/>
        <end position="34"/>
    </location>
</feature>
<evidence type="ECO:0000256" key="6">
    <source>
        <dbReference type="SAM" id="Phobius"/>
    </source>
</evidence>
<dbReference type="AlphaFoldDB" id="A0A6G1KPP3"/>
<evidence type="ECO:0000256" key="4">
    <source>
        <dbReference type="ARBA" id="ARBA00023136"/>
    </source>
</evidence>
<organism evidence="8 9">
    <name type="scientific">Pleomassaria siparia CBS 279.74</name>
    <dbReference type="NCBI Taxonomy" id="1314801"/>
    <lineage>
        <taxon>Eukaryota</taxon>
        <taxon>Fungi</taxon>
        <taxon>Dikarya</taxon>
        <taxon>Ascomycota</taxon>
        <taxon>Pezizomycotina</taxon>
        <taxon>Dothideomycetes</taxon>
        <taxon>Pleosporomycetidae</taxon>
        <taxon>Pleosporales</taxon>
        <taxon>Pleomassariaceae</taxon>
        <taxon>Pleomassaria</taxon>
    </lineage>
</organism>
<dbReference type="PANTHER" id="PTHR37451:SF3">
    <property type="entry name" value="MARVEL DOMAIN-CONTAINING PROTEIN"/>
    <property type="match status" value="1"/>
</dbReference>
<reference evidence="8" key="1">
    <citation type="journal article" date="2020" name="Stud. Mycol.">
        <title>101 Dothideomycetes genomes: a test case for predicting lifestyles and emergence of pathogens.</title>
        <authorList>
            <person name="Haridas S."/>
            <person name="Albert R."/>
            <person name="Binder M."/>
            <person name="Bloem J."/>
            <person name="Labutti K."/>
            <person name="Salamov A."/>
            <person name="Andreopoulos B."/>
            <person name="Baker S."/>
            <person name="Barry K."/>
            <person name="Bills G."/>
            <person name="Bluhm B."/>
            <person name="Cannon C."/>
            <person name="Castanera R."/>
            <person name="Culley D."/>
            <person name="Daum C."/>
            <person name="Ezra D."/>
            <person name="Gonzalez J."/>
            <person name="Henrissat B."/>
            <person name="Kuo A."/>
            <person name="Liang C."/>
            <person name="Lipzen A."/>
            <person name="Lutzoni F."/>
            <person name="Magnuson J."/>
            <person name="Mondo S."/>
            <person name="Nolan M."/>
            <person name="Ohm R."/>
            <person name="Pangilinan J."/>
            <person name="Park H.-J."/>
            <person name="Ramirez L."/>
            <person name="Alfaro M."/>
            <person name="Sun H."/>
            <person name="Tritt A."/>
            <person name="Yoshinaga Y."/>
            <person name="Zwiers L.-H."/>
            <person name="Turgeon B."/>
            <person name="Goodwin S."/>
            <person name="Spatafora J."/>
            <person name="Crous P."/>
            <person name="Grigoriev I."/>
        </authorList>
    </citation>
    <scope>NUCLEOTIDE SEQUENCE</scope>
    <source>
        <strain evidence="8">CBS 279.74</strain>
    </source>
</reference>
<evidence type="ECO:0000256" key="2">
    <source>
        <dbReference type="ARBA" id="ARBA00022692"/>
    </source>
</evidence>
<evidence type="ECO:0000313" key="9">
    <source>
        <dbReference type="Proteomes" id="UP000799428"/>
    </source>
</evidence>
<dbReference type="Pfam" id="PF01284">
    <property type="entry name" value="MARVEL"/>
    <property type="match status" value="1"/>
</dbReference>
<feature type="compositionally biased region" description="Basic and acidic residues" evidence="5">
    <location>
        <begin position="208"/>
        <end position="235"/>
    </location>
</feature>
<keyword evidence="4 6" id="KW-0472">Membrane</keyword>
<protein>
    <recommendedName>
        <fullName evidence="7">MARVEL domain-containing protein</fullName>
    </recommendedName>
</protein>
<evidence type="ECO:0000313" key="8">
    <source>
        <dbReference type="EMBL" id="KAF2714824.1"/>
    </source>
</evidence>
<keyword evidence="9" id="KW-1185">Reference proteome</keyword>
<feature type="domain" description="MARVEL" evidence="7">
    <location>
        <begin position="13"/>
        <end position="154"/>
    </location>
</feature>
<feature type="transmembrane region" description="Helical" evidence="6">
    <location>
        <begin position="46"/>
        <end position="64"/>
    </location>
</feature>
<evidence type="ECO:0000256" key="3">
    <source>
        <dbReference type="ARBA" id="ARBA00022989"/>
    </source>
</evidence>
<gene>
    <name evidence="8" type="ORF">K504DRAFT_457020</name>
</gene>
<dbReference type="EMBL" id="MU005764">
    <property type="protein sequence ID" value="KAF2714824.1"/>
    <property type="molecule type" value="Genomic_DNA"/>
</dbReference>
<sequence>MRVPQSYIQKLKVVAHVFQAILIFIAGCLTLAVLTKDGDTGGATKYYIALCCLTGPAIIYLVMVPMWSRAARFASAYAFLAVDALYTILWFAAFISVAVWNSQGIRGGAVAIGAGKNDGNCSTFEYGDASKCKLSRATVGFGVIVFLFFAITTCISGYYMFKFLREGEMPYESKTANPHHTSGETAKDPTWSTEIEPHNNDDDDDEEDHHTDRGGNQHDDEYALLHSTETDEGRHPGRPLSWGTGHRDSYGQPPFASMDDHTNSALSPGGYEEYRREAGAIGPEDDNLFADGAGRKPVGGLEQPYGSGGQGYSFSGGNR</sequence>
<accession>A0A6G1KPP3</accession>
<evidence type="ECO:0000259" key="7">
    <source>
        <dbReference type="Pfam" id="PF01284"/>
    </source>
</evidence>
<comment type="subcellular location">
    <subcellularLocation>
        <location evidence="1">Membrane</location>
        <topology evidence="1">Multi-pass membrane protein</topology>
    </subcellularLocation>
</comment>
<dbReference type="PROSITE" id="PS51257">
    <property type="entry name" value="PROKAR_LIPOPROTEIN"/>
    <property type="match status" value="1"/>
</dbReference>
<name>A0A6G1KPP3_9PLEO</name>
<evidence type="ECO:0000256" key="1">
    <source>
        <dbReference type="ARBA" id="ARBA00004141"/>
    </source>
</evidence>
<proteinExistence type="predicted"/>
<dbReference type="InterPro" id="IPR008253">
    <property type="entry name" value="Marvel"/>
</dbReference>
<feature type="transmembrane region" description="Helical" evidence="6">
    <location>
        <begin position="139"/>
        <end position="161"/>
    </location>
</feature>
<keyword evidence="2 6" id="KW-0812">Transmembrane</keyword>
<keyword evidence="3 6" id="KW-1133">Transmembrane helix</keyword>
<dbReference type="OrthoDB" id="5284712at2759"/>
<dbReference type="Proteomes" id="UP000799428">
    <property type="component" value="Unassembled WGS sequence"/>
</dbReference>
<dbReference type="GO" id="GO:0016020">
    <property type="term" value="C:membrane"/>
    <property type="evidence" value="ECO:0007669"/>
    <property type="project" value="UniProtKB-SubCell"/>
</dbReference>
<dbReference type="PANTHER" id="PTHR37451">
    <property type="entry name" value="MARVEL DOMAIN"/>
    <property type="match status" value="1"/>
</dbReference>
<feature type="transmembrane region" description="Helical" evidence="6">
    <location>
        <begin position="76"/>
        <end position="100"/>
    </location>
</feature>
<feature type="region of interest" description="Disordered" evidence="5">
    <location>
        <begin position="173"/>
        <end position="319"/>
    </location>
</feature>
<evidence type="ECO:0000256" key="5">
    <source>
        <dbReference type="SAM" id="MobiDB-lite"/>
    </source>
</evidence>